<evidence type="ECO:0000313" key="2">
    <source>
        <dbReference type="EMBL" id="NEY73263.1"/>
    </source>
</evidence>
<name>A0A6M0QAE4_9BACI</name>
<protein>
    <submittedName>
        <fullName evidence="2">Uncharacterized protein</fullName>
    </submittedName>
</protein>
<dbReference type="EMBL" id="JAAIWM010000006">
    <property type="protein sequence ID" value="NEY73263.1"/>
    <property type="molecule type" value="Genomic_DNA"/>
</dbReference>
<organism evidence="2 3">
    <name type="scientific">Bacillus mesophilus</name>
    <dbReference type="NCBI Taxonomy" id="1808955"/>
    <lineage>
        <taxon>Bacteria</taxon>
        <taxon>Bacillati</taxon>
        <taxon>Bacillota</taxon>
        <taxon>Bacilli</taxon>
        <taxon>Bacillales</taxon>
        <taxon>Bacillaceae</taxon>
        <taxon>Bacillus</taxon>
    </lineage>
</organism>
<dbReference type="RefSeq" id="WP_163180735.1">
    <property type="nucleotide sequence ID" value="NZ_JAAIWM010000006.1"/>
</dbReference>
<evidence type="ECO:0000256" key="1">
    <source>
        <dbReference type="SAM" id="Phobius"/>
    </source>
</evidence>
<dbReference type="AlphaFoldDB" id="A0A6M0QAE4"/>
<keyword evidence="1" id="KW-1133">Transmembrane helix</keyword>
<keyword evidence="3" id="KW-1185">Reference proteome</keyword>
<proteinExistence type="predicted"/>
<feature type="transmembrane region" description="Helical" evidence="1">
    <location>
        <begin position="41"/>
        <end position="66"/>
    </location>
</feature>
<comment type="caution">
    <text evidence="2">The sequence shown here is derived from an EMBL/GenBank/DDBJ whole genome shotgun (WGS) entry which is preliminary data.</text>
</comment>
<accession>A0A6M0QAE4</accession>
<sequence length="80" mass="8943">MNEKQMKTLTFGRKMTALGLFAGFIVVVIGLFVSGPTQDNYTLFIGLSMMVTSMLLFGFGLFLMLLQEVTHHNSITKINH</sequence>
<evidence type="ECO:0000313" key="3">
    <source>
        <dbReference type="Proteomes" id="UP000481043"/>
    </source>
</evidence>
<dbReference type="Proteomes" id="UP000481043">
    <property type="component" value="Unassembled WGS sequence"/>
</dbReference>
<reference evidence="2 3" key="1">
    <citation type="submission" date="2020-02" db="EMBL/GenBank/DDBJ databases">
        <title>Bacillus aquiflavi sp. nov., isolated from yellow water of strong flavor Chinese baijiu in Yibin region of China.</title>
        <authorList>
            <person name="Xie J."/>
        </authorList>
    </citation>
    <scope>NUCLEOTIDE SEQUENCE [LARGE SCALE GENOMIC DNA]</scope>
    <source>
        <strain evidence="2 3">SA4</strain>
    </source>
</reference>
<keyword evidence="1" id="KW-0812">Transmembrane</keyword>
<feature type="transmembrane region" description="Helical" evidence="1">
    <location>
        <begin position="15"/>
        <end position="35"/>
    </location>
</feature>
<keyword evidence="1" id="KW-0472">Membrane</keyword>
<gene>
    <name evidence="2" type="ORF">G4D63_16135</name>
</gene>